<name>A0ABU2W5D5_9ACTN</name>
<dbReference type="EMBL" id="JAVRFG010000028">
    <property type="protein sequence ID" value="MDT0493070.1"/>
    <property type="molecule type" value="Genomic_DNA"/>
</dbReference>
<evidence type="ECO:0000256" key="2">
    <source>
        <dbReference type="SAM" id="Phobius"/>
    </source>
</evidence>
<protein>
    <recommendedName>
        <fullName evidence="5">ATP synthase protein I</fullName>
    </recommendedName>
</protein>
<feature type="transmembrane region" description="Helical" evidence="2">
    <location>
        <begin position="12"/>
        <end position="30"/>
    </location>
</feature>
<evidence type="ECO:0000256" key="1">
    <source>
        <dbReference type="SAM" id="MobiDB-lite"/>
    </source>
</evidence>
<gene>
    <name evidence="3" type="ORF">RM717_21430</name>
</gene>
<feature type="transmembrane region" description="Helical" evidence="2">
    <location>
        <begin position="36"/>
        <end position="60"/>
    </location>
</feature>
<keyword evidence="2" id="KW-1133">Transmembrane helix</keyword>
<evidence type="ECO:0008006" key="5">
    <source>
        <dbReference type="Google" id="ProtNLM"/>
    </source>
</evidence>
<sequence length="146" mass="15327">MQSDMRELLRIAAPTAAVGAIAALVGGLVAGGKGAIGAAVGCVVVLVFMAFGMIALQWAAKAMPQLLQGMGLMIYSAQLVLLLVFILSIRDTTLFDLKVFALSLVASVITWITVQTVRHARSKTPYVDPDADTRNRPGGAGGERDE</sequence>
<reference evidence="4" key="1">
    <citation type="submission" date="2023-07" db="EMBL/GenBank/DDBJ databases">
        <title>30 novel species of actinomycetes from the DSMZ collection.</title>
        <authorList>
            <person name="Nouioui I."/>
        </authorList>
    </citation>
    <scope>NUCLEOTIDE SEQUENCE [LARGE SCALE GENOMIC DNA]</scope>
    <source>
        <strain evidence="4">DSM 40932</strain>
    </source>
</reference>
<keyword evidence="2" id="KW-0812">Transmembrane</keyword>
<dbReference type="RefSeq" id="WP_311602984.1">
    <property type="nucleotide sequence ID" value="NZ_JAVRFG010000028.1"/>
</dbReference>
<organism evidence="3 4">
    <name type="scientific">Streptomyces stephensoniae</name>
    <dbReference type="NCBI Taxonomy" id="3375367"/>
    <lineage>
        <taxon>Bacteria</taxon>
        <taxon>Bacillati</taxon>
        <taxon>Actinomycetota</taxon>
        <taxon>Actinomycetes</taxon>
        <taxon>Kitasatosporales</taxon>
        <taxon>Streptomycetaceae</taxon>
        <taxon>Streptomyces</taxon>
    </lineage>
</organism>
<feature type="transmembrane region" description="Helical" evidence="2">
    <location>
        <begin position="95"/>
        <end position="114"/>
    </location>
</feature>
<accession>A0ABU2W5D5</accession>
<evidence type="ECO:0000313" key="3">
    <source>
        <dbReference type="EMBL" id="MDT0493070.1"/>
    </source>
</evidence>
<dbReference type="Proteomes" id="UP001180556">
    <property type="component" value="Unassembled WGS sequence"/>
</dbReference>
<comment type="caution">
    <text evidence="3">The sequence shown here is derived from an EMBL/GenBank/DDBJ whole genome shotgun (WGS) entry which is preliminary data.</text>
</comment>
<feature type="transmembrane region" description="Helical" evidence="2">
    <location>
        <begin position="72"/>
        <end position="89"/>
    </location>
</feature>
<keyword evidence="4" id="KW-1185">Reference proteome</keyword>
<keyword evidence="2" id="KW-0472">Membrane</keyword>
<evidence type="ECO:0000313" key="4">
    <source>
        <dbReference type="Proteomes" id="UP001180556"/>
    </source>
</evidence>
<proteinExistence type="predicted"/>
<feature type="region of interest" description="Disordered" evidence="1">
    <location>
        <begin position="125"/>
        <end position="146"/>
    </location>
</feature>